<protein>
    <submittedName>
        <fullName evidence="9">Ctse protein</fullName>
    </submittedName>
</protein>
<dbReference type="PANTHER" id="PTHR47966">
    <property type="entry name" value="BETA-SITE APP-CLEAVING ENZYME, ISOFORM A-RELATED"/>
    <property type="match status" value="1"/>
</dbReference>
<reference evidence="9" key="1">
    <citation type="submission" date="2021-02" db="EMBL/GenBank/DDBJ databases">
        <authorList>
            <person name="Dougan E. K."/>
            <person name="Rhodes N."/>
            <person name="Thang M."/>
            <person name="Chan C."/>
        </authorList>
    </citation>
    <scope>NUCLEOTIDE SEQUENCE</scope>
</reference>
<evidence type="ECO:0000256" key="7">
    <source>
        <dbReference type="SAM" id="MobiDB-lite"/>
    </source>
</evidence>
<organism evidence="9 10">
    <name type="scientific">Symbiodinium natans</name>
    <dbReference type="NCBI Taxonomy" id="878477"/>
    <lineage>
        <taxon>Eukaryota</taxon>
        <taxon>Sar</taxon>
        <taxon>Alveolata</taxon>
        <taxon>Dinophyceae</taxon>
        <taxon>Suessiales</taxon>
        <taxon>Symbiodiniaceae</taxon>
        <taxon>Symbiodinium</taxon>
    </lineage>
</organism>
<feature type="domain" description="Peptidase A1" evidence="8">
    <location>
        <begin position="49"/>
        <end position="400"/>
    </location>
</feature>
<keyword evidence="10" id="KW-1185">Reference proteome</keyword>
<gene>
    <name evidence="9" type="primary">Ctse</name>
    <name evidence="9" type="ORF">SNAT2548_LOCUS229</name>
</gene>
<evidence type="ECO:0000256" key="4">
    <source>
        <dbReference type="ARBA" id="ARBA00022801"/>
    </source>
</evidence>
<dbReference type="GO" id="GO:0004190">
    <property type="term" value="F:aspartic-type endopeptidase activity"/>
    <property type="evidence" value="ECO:0007669"/>
    <property type="project" value="UniProtKB-KW"/>
</dbReference>
<dbReference type="Pfam" id="PF00026">
    <property type="entry name" value="Asp"/>
    <property type="match status" value="1"/>
</dbReference>
<sequence>MCPQSRAGGSKWVPSLLQKVSQTIHSIPLKKQYVPVQKDGKVVAYKTAYFGQVHVGGPEPQSFTVVFDTGSGHLILPSSSCLSTACAKHRRYNRTASQTAVDIEYDGTKLRADATERDQVAIAFGTGEVQGEFVSEDVCFTNAAAAKGAAKTDGCVNLRVVVASKMTEDPFSHFDFDGVLGLGLESLALSPEFSFFGQMLAQNPGMEPRFSVFLAQNEGVDSMISFGGHEERFANSDIQWAPVAMTELGYWQVEIKSIKVGNQVLEECEDGSCRAILDTGTSLLGVPRQAVRAMHRMLARPVAEDTSSQAGIDCRRLPGAKLEFQLAEAAVSLLPEDYSRPSPFNMTIPNQDKWRLFCRSLLLPVDMAAPLGPKVFIWGEPMLRRYYTVYDLANKRIGFALARQPSGKASSPPSVGAPPAGSLVSGAPLSPPVEVVG</sequence>
<proteinExistence type="inferred from homology"/>
<dbReference type="InterPro" id="IPR021109">
    <property type="entry name" value="Peptidase_aspartic_dom_sf"/>
</dbReference>
<keyword evidence="4" id="KW-0378">Hydrolase</keyword>
<dbReference type="InterPro" id="IPR034164">
    <property type="entry name" value="Pepsin-like_dom"/>
</dbReference>
<accession>A0A812G7U8</accession>
<feature type="compositionally biased region" description="Low complexity" evidence="7">
    <location>
        <begin position="405"/>
        <end position="422"/>
    </location>
</feature>
<dbReference type="OrthoDB" id="771136at2759"/>
<comment type="similarity">
    <text evidence="1">Belongs to the peptidase A1 family.</text>
</comment>
<evidence type="ECO:0000256" key="5">
    <source>
        <dbReference type="PIRSR" id="PIRSR601461-1"/>
    </source>
</evidence>
<dbReference type="Gene3D" id="2.40.70.10">
    <property type="entry name" value="Acid Proteases"/>
    <property type="match status" value="2"/>
</dbReference>
<dbReference type="FunFam" id="2.40.70.10:FF:000115">
    <property type="entry name" value="Lysosomal aspartic protease"/>
    <property type="match status" value="1"/>
</dbReference>
<evidence type="ECO:0000259" key="8">
    <source>
        <dbReference type="PROSITE" id="PS51767"/>
    </source>
</evidence>
<dbReference type="GO" id="GO:0016485">
    <property type="term" value="P:protein processing"/>
    <property type="evidence" value="ECO:0007669"/>
    <property type="project" value="UniProtKB-ARBA"/>
</dbReference>
<evidence type="ECO:0000256" key="2">
    <source>
        <dbReference type="ARBA" id="ARBA00022670"/>
    </source>
</evidence>
<dbReference type="Proteomes" id="UP000604046">
    <property type="component" value="Unassembled WGS sequence"/>
</dbReference>
<dbReference type="PROSITE" id="PS51767">
    <property type="entry name" value="PEPTIDASE_A1"/>
    <property type="match status" value="1"/>
</dbReference>
<evidence type="ECO:0000313" key="10">
    <source>
        <dbReference type="Proteomes" id="UP000604046"/>
    </source>
</evidence>
<dbReference type="SUPFAM" id="SSF50630">
    <property type="entry name" value="Acid proteases"/>
    <property type="match status" value="1"/>
</dbReference>
<dbReference type="CDD" id="cd05471">
    <property type="entry name" value="pepsin_like"/>
    <property type="match status" value="1"/>
</dbReference>
<feature type="disulfide bond" evidence="6">
    <location>
        <begin position="81"/>
        <end position="86"/>
    </location>
</feature>
<dbReference type="AlphaFoldDB" id="A0A812G7U8"/>
<evidence type="ECO:0000313" key="9">
    <source>
        <dbReference type="EMBL" id="CAE6914402.1"/>
    </source>
</evidence>
<dbReference type="InterPro" id="IPR001461">
    <property type="entry name" value="Aspartic_peptidase_A1"/>
</dbReference>
<comment type="caution">
    <text evidence="9">The sequence shown here is derived from an EMBL/GenBank/DDBJ whole genome shotgun (WGS) entry which is preliminary data.</text>
</comment>
<dbReference type="InterPro" id="IPR033121">
    <property type="entry name" value="PEPTIDASE_A1"/>
</dbReference>
<feature type="region of interest" description="Disordered" evidence="7">
    <location>
        <begin position="404"/>
        <end position="437"/>
    </location>
</feature>
<dbReference type="PANTHER" id="PTHR47966:SF51">
    <property type="entry name" value="BETA-SITE APP-CLEAVING ENZYME, ISOFORM A-RELATED"/>
    <property type="match status" value="1"/>
</dbReference>
<keyword evidence="3" id="KW-0064">Aspartyl protease</keyword>
<evidence type="ECO:0000256" key="6">
    <source>
        <dbReference type="PIRSR" id="PIRSR601461-2"/>
    </source>
</evidence>
<feature type="active site" evidence="5">
    <location>
        <position position="68"/>
    </location>
</feature>
<evidence type="ECO:0000256" key="3">
    <source>
        <dbReference type="ARBA" id="ARBA00022750"/>
    </source>
</evidence>
<feature type="active site" evidence="5">
    <location>
        <position position="278"/>
    </location>
</feature>
<name>A0A812G7U8_9DINO</name>
<evidence type="ECO:0000256" key="1">
    <source>
        <dbReference type="ARBA" id="ARBA00007447"/>
    </source>
</evidence>
<keyword evidence="2" id="KW-0645">Protease</keyword>
<keyword evidence="6" id="KW-1015">Disulfide bond</keyword>
<dbReference type="EMBL" id="CAJNDS010000005">
    <property type="protein sequence ID" value="CAE6914402.1"/>
    <property type="molecule type" value="Genomic_DNA"/>
</dbReference>
<dbReference type="PRINTS" id="PR00792">
    <property type="entry name" value="PEPSIN"/>
</dbReference>